<comment type="caution">
    <text evidence="1">The sequence shown here is derived from an EMBL/GenBank/DDBJ whole genome shotgun (WGS) entry which is preliminary data.</text>
</comment>
<dbReference type="EMBL" id="VLLI01000001">
    <property type="protein sequence ID" value="TWJ04675.1"/>
    <property type="molecule type" value="Genomic_DNA"/>
</dbReference>
<sequence length="64" mass="7496">MGAKKYYEFINSQTGNIIAHLSLSLALNKEEQKEKLEKRKALLATSHKLNLDLIYWQDKDHPIR</sequence>
<accession>A0A562UHJ0</accession>
<evidence type="ECO:0000313" key="2">
    <source>
        <dbReference type="Proteomes" id="UP000317010"/>
    </source>
</evidence>
<keyword evidence="2" id="KW-1185">Reference proteome</keyword>
<gene>
    <name evidence="1" type="ORF">JN11_00395</name>
</gene>
<dbReference type="AlphaFoldDB" id="A0A562UHJ0"/>
<protein>
    <submittedName>
        <fullName evidence="1">Uncharacterized protein</fullName>
    </submittedName>
</protein>
<evidence type="ECO:0000313" key="1">
    <source>
        <dbReference type="EMBL" id="TWJ04675.1"/>
    </source>
</evidence>
<dbReference type="Proteomes" id="UP000317010">
    <property type="component" value="Unassembled WGS sequence"/>
</dbReference>
<organism evidence="1 2">
    <name type="scientific">Mucilaginibacter frigoritolerans</name>
    <dbReference type="NCBI Taxonomy" id="652788"/>
    <lineage>
        <taxon>Bacteria</taxon>
        <taxon>Pseudomonadati</taxon>
        <taxon>Bacteroidota</taxon>
        <taxon>Sphingobacteriia</taxon>
        <taxon>Sphingobacteriales</taxon>
        <taxon>Sphingobacteriaceae</taxon>
        <taxon>Mucilaginibacter</taxon>
    </lineage>
</organism>
<proteinExistence type="predicted"/>
<reference evidence="1 2" key="1">
    <citation type="submission" date="2019-07" db="EMBL/GenBank/DDBJ databases">
        <title>Genomic Encyclopedia of Archaeal and Bacterial Type Strains, Phase II (KMG-II): from individual species to whole genera.</title>
        <authorList>
            <person name="Goeker M."/>
        </authorList>
    </citation>
    <scope>NUCLEOTIDE SEQUENCE [LARGE SCALE GENOMIC DNA]</scope>
    <source>
        <strain evidence="1 2">ATCC BAA-1854</strain>
    </source>
</reference>
<dbReference type="RefSeq" id="WP_144909084.1">
    <property type="nucleotide sequence ID" value="NZ_VLLI01000001.1"/>
</dbReference>
<name>A0A562UHJ0_9SPHI</name>